<dbReference type="AlphaFoldDB" id="A0AAJ5D120"/>
<dbReference type="EMBL" id="CP010310">
    <property type="protein sequence ID" value="AJC20394.1"/>
    <property type="molecule type" value="Genomic_DNA"/>
</dbReference>
<dbReference type="RefSeq" id="WP_039406647.1">
    <property type="nucleotide sequence ID" value="NZ_CP010310.2"/>
</dbReference>
<sequence length="77" mass="8131">MTHKPTLAHAASRAADELRTAGDALRQAHALFAAIAQHESGGAIDIVQLSCIGRELTSTYGERADGEADWLEDVSNA</sequence>
<reference evidence="1" key="2">
    <citation type="submission" date="2016-11" db="EMBL/GenBank/DDBJ databases">
        <title>Complete Genome Sequencing of Pandoraea pulmonicola DSM 16583.</title>
        <authorList>
            <person name="Chan K.-G."/>
        </authorList>
    </citation>
    <scope>NUCLEOTIDE SEQUENCE</scope>
    <source>
        <strain evidence="1">DSM 16583</strain>
    </source>
</reference>
<evidence type="ECO:0000313" key="3">
    <source>
        <dbReference type="Proteomes" id="UP000035086"/>
    </source>
</evidence>
<keyword evidence="3" id="KW-1185">Reference proteome</keyword>
<dbReference type="Proteomes" id="UP000254589">
    <property type="component" value="Unassembled WGS sequence"/>
</dbReference>
<evidence type="ECO:0000313" key="4">
    <source>
        <dbReference type="Proteomes" id="UP000254589"/>
    </source>
</evidence>
<proteinExistence type="predicted"/>
<dbReference type="KEGG" id="ppul:RO07_07760"/>
<reference evidence="3" key="1">
    <citation type="submission" date="2014-12" db="EMBL/GenBank/DDBJ databases">
        <title>Complete Genome Sequencing of Pandoraea pulmonicola DSM 16583.</title>
        <authorList>
            <person name="Chan K.-G."/>
        </authorList>
    </citation>
    <scope>NUCLEOTIDE SEQUENCE [LARGE SCALE GENOMIC DNA]</scope>
    <source>
        <strain evidence="3">DSM 16583</strain>
    </source>
</reference>
<reference evidence="2 4" key="3">
    <citation type="submission" date="2018-06" db="EMBL/GenBank/DDBJ databases">
        <authorList>
            <consortium name="Pathogen Informatics"/>
            <person name="Doyle S."/>
        </authorList>
    </citation>
    <scope>NUCLEOTIDE SEQUENCE [LARGE SCALE GENOMIC DNA]</scope>
    <source>
        <strain evidence="2 4">NCTC13159</strain>
    </source>
</reference>
<dbReference type="EMBL" id="UGSJ01000001">
    <property type="protein sequence ID" value="SUA91219.1"/>
    <property type="molecule type" value="Genomic_DNA"/>
</dbReference>
<name>A0AAJ5D120_PANPU</name>
<protein>
    <submittedName>
        <fullName evidence="2">Uncharacterized protein</fullName>
    </submittedName>
</protein>
<evidence type="ECO:0000313" key="2">
    <source>
        <dbReference type="EMBL" id="SUA91219.1"/>
    </source>
</evidence>
<organism evidence="2 4">
    <name type="scientific">Pandoraea pulmonicola</name>
    <dbReference type="NCBI Taxonomy" id="93221"/>
    <lineage>
        <taxon>Bacteria</taxon>
        <taxon>Pseudomonadati</taxon>
        <taxon>Pseudomonadota</taxon>
        <taxon>Betaproteobacteria</taxon>
        <taxon>Burkholderiales</taxon>
        <taxon>Burkholderiaceae</taxon>
        <taxon>Pandoraea</taxon>
    </lineage>
</organism>
<gene>
    <name evidence="2" type="ORF">NCTC13159_02710</name>
    <name evidence="1" type="ORF">RO07_07760</name>
</gene>
<dbReference type="Proteomes" id="UP000035086">
    <property type="component" value="Chromosome"/>
</dbReference>
<evidence type="ECO:0000313" key="1">
    <source>
        <dbReference type="EMBL" id="AJC20394.1"/>
    </source>
</evidence>
<accession>A0AAJ5D120</accession>